<keyword evidence="3" id="KW-0812">Transmembrane</keyword>
<feature type="compositionally biased region" description="Basic and acidic residues" evidence="2">
    <location>
        <begin position="446"/>
        <end position="508"/>
    </location>
</feature>
<evidence type="ECO:0000313" key="4">
    <source>
        <dbReference type="EMBL" id="PIC14897.1"/>
    </source>
</evidence>
<reference evidence="5" key="1">
    <citation type="submission" date="2017-10" db="EMBL/GenBank/DDBJ databases">
        <title>Rapid genome shrinkage in a self-fertile nematode reveals novel sperm competition proteins.</title>
        <authorList>
            <person name="Yin D."/>
            <person name="Schwarz E.M."/>
            <person name="Thomas C.G."/>
            <person name="Felde R.L."/>
            <person name="Korf I.F."/>
            <person name="Cutter A.D."/>
            <person name="Schartner C.M."/>
            <person name="Ralston E.J."/>
            <person name="Meyer B.J."/>
            <person name="Haag E.S."/>
        </authorList>
    </citation>
    <scope>NUCLEOTIDE SEQUENCE [LARGE SCALE GENOMIC DNA]</scope>
    <source>
        <strain evidence="5">JU1422</strain>
    </source>
</reference>
<keyword evidence="3" id="KW-0472">Membrane</keyword>
<feature type="transmembrane region" description="Helical" evidence="3">
    <location>
        <begin position="1269"/>
        <end position="1294"/>
    </location>
</feature>
<accession>A0A2G5SIP4</accession>
<name>A0A2G5SIP4_9PELO</name>
<evidence type="ECO:0000256" key="1">
    <source>
        <dbReference type="SAM" id="Coils"/>
    </source>
</evidence>
<organism evidence="4 5">
    <name type="scientific">Caenorhabditis nigoni</name>
    <dbReference type="NCBI Taxonomy" id="1611254"/>
    <lineage>
        <taxon>Eukaryota</taxon>
        <taxon>Metazoa</taxon>
        <taxon>Ecdysozoa</taxon>
        <taxon>Nematoda</taxon>
        <taxon>Chromadorea</taxon>
        <taxon>Rhabditida</taxon>
        <taxon>Rhabditina</taxon>
        <taxon>Rhabditomorpha</taxon>
        <taxon>Rhabditoidea</taxon>
        <taxon>Rhabditidae</taxon>
        <taxon>Peloderinae</taxon>
        <taxon>Caenorhabditis</taxon>
    </lineage>
</organism>
<protein>
    <submittedName>
        <fullName evidence="4">Uncharacterized protein</fullName>
    </submittedName>
</protein>
<sequence length="1300" mass="150244">MLGFEEIKKKNFDASMEEVLDSHEEIKMIDGSQELIDLLIILADRSEELLDMVEERGSLTNIEKIHNQLSECFETSVFKFPESDIFKHLQPEKTKIDKSETRVKVAKSVVKNFVFENTKFVNLPKSEEEEIDSNSTTVCASLKYIQKVFTQELAHLNSHAKSIASRCSKVLNIIAKYREDAISNFSEEKFRKLMFLDSKEPEINKLLSTAKEASEEYEQGGEASESIVKKMTRYTDEMVPLELRTALNALFGNDDGGESKNRIDAIREETSSIVSKYRESIGLSETDLKIWSGKSQILEMRKRENSELSLSERLIIRRFDELETVFSENDSSLRLIELFISKSEQLLGLYENREHQKNACKPIEEVFEYLGTLGYEDSDEDDGVVPTIEKTRIEDPETPESESEKPEVKSPESGKSEFDEPEVKNSESATLKDSEDKNSENSIKLASEKSDLKNSKNSESKNSEKSESKESKIKNSDPKTSEVEKSESDTLKDPEVKDSKNVKSEKSEKSELEKKLDILLASLTLIDKLYSQETGNLVALAKSGHSKLSKLLQLISKNRKSIENEEFSVYKSQRMALLDETESQIQDLFSIYENSANFHENEQKSNEKSLKTLPYTPEDLVPWKLRTAVDTLFDSNFEGDPMVLMNTIRQETDSLELPEEEQQKSVIFNPLLGFSDIDEYIAYFCVLSIKTDKLLGLIDKRKDMKSSSESIDGFFELLESLDNEDSDEDDDTDNQILASTINLLGETFLQKLDQKIAENEGFFKKLEILIPLAQKVQKRQEDNLAFKKIVSDFELLKSETENILENHQKWRKIGPEYLENMNSSCNFEVTKTNESVQKILEKMMEKGTEEEELEILKKSLNEEIDLLFSKWKGELDMPDILMDDDKPELTEKINNLSPGIRELVNHLNILWQIKTQFLRLFEDEFFGKNEIIEKYITMLSLDEEDKNLDLERKILEKSEKSENPEKWKKLKNAIEILRQFDQREHRRNVRETQSTLENIQNLILEIPKKREFLIKNSQLFKTKNQQIEYSKNLKILDTAESFFKENVLESIESFKDVPRDSEDVDSGISGFEGLENLQNALNEYLKTDFERSEENIENLKKSIIQETEKLISDCSENSENSEIFEILRKSQNEVFKTFDFGCSIQMMLNFMKYLENAFSFISEDVDDGSEDSEKLNDYMGHVFKSLGIKKDSGDSEDVENSNSENLDCEKLKMPEDIKEPENLEILHKKAVPQNPDSTDYVGYYGPGEFDEFMKIGQVQGKNQHEWIQFVLRFIGAITVLSIPIYLIFSIWIWIQKLIFY</sequence>
<evidence type="ECO:0000313" key="5">
    <source>
        <dbReference type="Proteomes" id="UP000230233"/>
    </source>
</evidence>
<dbReference type="EMBL" id="PDUG01000007">
    <property type="protein sequence ID" value="PIC14897.1"/>
    <property type="molecule type" value="Genomic_DNA"/>
</dbReference>
<comment type="caution">
    <text evidence="4">The sequence shown here is derived from an EMBL/GenBank/DDBJ whole genome shotgun (WGS) entry which is preliminary data.</text>
</comment>
<feature type="compositionally biased region" description="Basic and acidic residues" evidence="2">
    <location>
        <begin position="402"/>
        <end position="439"/>
    </location>
</feature>
<keyword evidence="3" id="KW-1133">Transmembrane helix</keyword>
<feature type="coiled-coil region" evidence="1">
    <location>
        <begin position="1082"/>
        <end position="1109"/>
    </location>
</feature>
<keyword evidence="5" id="KW-1185">Reference proteome</keyword>
<evidence type="ECO:0000256" key="2">
    <source>
        <dbReference type="SAM" id="MobiDB-lite"/>
    </source>
</evidence>
<gene>
    <name evidence="4" type="ORF">B9Z55_027049</name>
</gene>
<feature type="region of interest" description="Disordered" evidence="2">
    <location>
        <begin position="390"/>
        <end position="508"/>
    </location>
</feature>
<evidence type="ECO:0000256" key="3">
    <source>
        <dbReference type="SAM" id="Phobius"/>
    </source>
</evidence>
<dbReference type="Proteomes" id="UP000230233">
    <property type="component" value="Unassembled WGS sequence"/>
</dbReference>
<keyword evidence="1" id="KW-0175">Coiled coil</keyword>
<proteinExistence type="predicted"/>